<protein>
    <submittedName>
        <fullName evidence="2">Uncharacterized protein</fullName>
    </submittedName>
</protein>
<sequence length="64" mass="7392">MIMMGGENIKLILSHTQYILIIIWGVEDRLIPTKEGNKRHMKNKKGGQHSKKERGTGIQKKIHK</sequence>
<evidence type="ECO:0000313" key="3">
    <source>
        <dbReference type="Proteomes" id="UP001209540"/>
    </source>
</evidence>
<feature type="compositionally biased region" description="Basic residues" evidence="1">
    <location>
        <begin position="39"/>
        <end position="52"/>
    </location>
</feature>
<dbReference type="Proteomes" id="UP001209540">
    <property type="component" value="Unassembled WGS sequence"/>
</dbReference>
<name>A0AAD5K8Q4_9FUNG</name>
<accession>A0AAD5K8Q4</accession>
<dbReference type="AlphaFoldDB" id="A0AAD5K8Q4"/>
<organism evidence="2 3">
    <name type="scientific">Phascolomyces articulosus</name>
    <dbReference type="NCBI Taxonomy" id="60185"/>
    <lineage>
        <taxon>Eukaryota</taxon>
        <taxon>Fungi</taxon>
        <taxon>Fungi incertae sedis</taxon>
        <taxon>Mucoromycota</taxon>
        <taxon>Mucoromycotina</taxon>
        <taxon>Mucoromycetes</taxon>
        <taxon>Mucorales</taxon>
        <taxon>Lichtheimiaceae</taxon>
        <taxon>Phascolomyces</taxon>
    </lineage>
</organism>
<reference evidence="2" key="1">
    <citation type="journal article" date="2022" name="IScience">
        <title>Evolution of zygomycete secretomes and the origins of terrestrial fungal ecologies.</title>
        <authorList>
            <person name="Chang Y."/>
            <person name="Wang Y."/>
            <person name="Mondo S."/>
            <person name="Ahrendt S."/>
            <person name="Andreopoulos W."/>
            <person name="Barry K."/>
            <person name="Beard J."/>
            <person name="Benny G.L."/>
            <person name="Blankenship S."/>
            <person name="Bonito G."/>
            <person name="Cuomo C."/>
            <person name="Desiro A."/>
            <person name="Gervers K.A."/>
            <person name="Hundley H."/>
            <person name="Kuo A."/>
            <person name="LaButti K."/>
            <person name="Lang B.F."/>
            <person name="Lipzen A."/>
            <person name="O'Donnell K."/>
            <person name="Pangilinan J."/>
            <person name="Reynolds N."/>
            <person name="Sandor L."/>
            <person name="Smith M.E."/>
            <person name="Tsang A."/>
            <person name="Grigoriev I.V."/>
            <person name="Stajich J.E."/>
            <person name="Spatafora J.W."/>
        </authorList>
    </citation>
    <scope>NUCLEOTIDE SEQUENCE</scope>
    <source>
        <strain evidence="2">RSA 2281</strain>
    </source>
</reference>
<proteinExistence type="predicted"/>
<gene>
    <name evidence="2" type="ORF">BDA99DRAFT_516362</name>
</gene>
<feature type="region of interest" description="Disordered" evidence="1">
    <location>
        <begin position="35"/>
        <end position="64"/>
    </location>
</feature>
<keyword evidence="3" id="KW-1185">Reference proteome</keyword>
<dbReference type="EMBL" id="JAIXMP010000021">
    <property type="protein sequence ID" value="KAI9256435.1"/>
    <property type="molecule type" value="Genomic_DNA"/>
</dbReference>
<evidence type="ECO:0000313" key="2">
    <source>
        <dbReference type="EMBL" id="KAI9256435.1"/>
    </source>
</evidence>
<comment type="caution">
    <text evidence="2">The sequence shown here is derived from an EMBL/GenBank/DDBJ whole genome shotgun (WGS) entry which is preliminary data.</text>
</comment>
<reference evidence="2" key="2">
    <citation type="submission" date="2023-02" db="EMBL/GenBank/DDBJ databases">
        <authorList>
            <consortium name="DOE Joint Genome Institute"/>
            <person name="Mondo S.J."/>
            <person name="Chang Y."/>
            <person name="Wang Y."/>
            <person name="Ahrendt S."/>
            <person name="Andreopoulos W."/>
            <person name="Barry K."/>
            <person name="Beard J."/>
            <person name="Benny G.L."/>
            <person name="Blankenship S."/>
            <person name="Bonito G."/>
            <person name="Cuomo C."/>
            <person name="Desiro A."/>
            <person name="Gervers K.A."/>
            <person name="Hundley H."/>
            <person name="Kuo A."/>
            <person name="LaButti K."/>
            <person name="Lang B.F."/>
            <person name="Lipzen A."/>
            <person name="O'Donnell K."/>
            <person name="Pangilinan J."/>
            <person name="Reynolds N."/>
            <person name="Sandor L."/>
            <person name="Smith M.W."/>
            <person name="Tsang A."/>
            <person name="Grigoriev I.V."/>
            <person name="Stajich J.E."/>
            <person name="Spatafora J.W."/>
        </authorList>
    </citation>
    <scope>NUCLEOTIDE SEQUENCE</scope>
    <source>
        <strain evidence="2">RSA 2281</strain>
    </source>
</reference>
<evidence type="ECO:0000256" key="1">
    <source>
        <dbReference type="SAM" id="MobiDB-lite"/>
    </source>
</evidence>